<evidence type="ECO:0000313" key="4">
    <source>
        <dbReference type="Proteomes" id="UP000048984"/>
    </source>
</evidence>
<reference evidence="3 4" key="1">
    <citation type="submission" date="2015-09" db="EMBL/GenBank/DDBJ databases">
        <authorList>
            <person name="Jackson K.R."/>
            <person name="Lunt B.L."/>
            <person name="Fisher J.N.B."/>
            <person name="Gardner A.V."/>
            <person name="Bailey M.E."/>
            <person name="Deus L.M."/>
            <person name="Earl A.S."/>
            <person name="Gibby P.D."/>
            <person name="Hartmann K.A."/>
            <person name="Liu J.E."/>
            <person name="Manci A.M."/>
            <person name="Nielsen D.A."/>
            <person name="Solomon M.B."/>
            <person name="Breakwell D.P."/>
            <person name="Burnett S.H."/>
            <person name="Grose J.H."/>
        </authorList>
    </citation>
    <scope>NUCLEOTIDE SEQUENCE [LARGE SCALE GENOMIC DNA]</scope>
    <source>
        <strain evidence="3 4">16</strain>
    </source>
</reference>
<evidence type="ECO:0000256" key="1">
    <source>
        <dbReference type="SAM" id="MobiDB-lite"/>
    </source>
</evidence>
<dbReference type="RefSeq" id="WP_054357414.1">
    <property type="nucleotide sequence ID" value="NZ_LJYW01000001.1"/>
</dbReference>
<dbReference type="PANTHER" id="PTHR11365:SF23">
    <property type="entry name" value="HYPOTHETICAL 5-OXOPROLINASE (EUROFUNG)-RELATED"/>
    <property type="match status" value="1"/>
</dbReference>
<dbReference type="InterPro" id="IPR045079">
    <property type="entry name" value="Oxoprolinase-like"/>
</dbReference>
<reference evidence="3 4" key="2">
    <citation type="submission" date="2015-10" db="EMBL/GenBank/DDBJ databases">
        <title>Draft Genome Sequence of Prosthecomicrobium hirschii ATCC 27832.</title>
        <authorList>
            <person name="Daniel J."/>
            <person name="Givan S.A."/>
            <person name="Brun Y.V."/>
            <person name="Brown P.J."/>
        </authorList>
    </citation>
    <scope>NUCLEOTIDE SEQUENCE [LARGE SCALE GENOMIC DNA]</scope>
    <source>
        <strain evidence="3 4">16</strain>
    </source>
</reference>
<evidence type="ECO:0000259" key="2">
    <source>
        <dbReference type="Pfam" id="PF02538"/>
    </source>
</evidence>
<gene>
    <name evidence="3" type="ORF">ABB55_02630</name>
</gene>
<comment type="caution">
    <text evidence="3">The sequence shown here is derived from an EMBL/GenBank/DDBJ whole genome shotgun (WGS) entry which is preliminary data.</text>
</comment>
<dbReference type="GO" id="GO:0017168">
    <property type="term" value="F:5-oxoprolinase (ATP-hydrolyzing) activity"/>
    <property type="evidence" value="ECO:0007669"/>
    <property type="project" value="TreeGrafter"/>
</dbReference>
<dbReference type="GO" id="GO:0005829">
    <property type="term" value="C:cytosol"/>
    <property type="evidence" value="ECO:0007669"/>
    <property type="project" value="TreeGrafter"/>
</dbReference>
<feature type="compositionally biased region" description="Basic and acidic residues" evidence="1">
    <location>
        <begin position="451"/>
        <end position="461"/>
    </location>
</feature>
<organism evidence="3 4">
    <name type="scientific">Prosthecodimorpha hirschii</name>
    <dbReference type="NCBI Taxonomy" id="665126"/>
    <lineage>
        <taxon>Bacteria</taxon>
        <taxon>Pseudomonadati</taxon>
        <taxon>Pseudomonadota</taxon>
        <taxon>Alphaproteobacteria</taxon>
        <taxon>Hyphomicrobiales</taxon>
        <taxon>Ancalomicrobiaceae</taxon>
        <taxon>Prosthecodimorpha</taxon>
    </lineage>
</organism>
<dbReference type="GO" id="GO:0006749">
    <property type="term" value="P:glutathione metabolic process"/>
    <property type="evidence" value="ECO:0007669"/>
    <property type="project" value="TreeGrafter"/>
</dbReference>
<dbReference type="AlphaFoldDB" id="A0A0P6VZJ9"/>
<dbReference type="InterPro" id="IPR003692">
    <property type="entry name" value="Hydantoinase_B"/>
</dbReference>
<protein>
    <submittedName>
        <fullName evidence="3">Hydantoinase</fullName>
    </submittedName>
</protein>
<dbReference type="STRING" id="665126.ABB55_02630"/>
<proteinExistence type="predicted"/>
<dbReference type="EMBL" id="LJYW01000001">
    <property type="protein sequence ID" value="KPL51251.1"/>
    <property type="molecule type" value="Genomic_DNA"/>
</dbReference>
<sequence length="596" mass="63335">MTTTPLVRRHHRDPVALAILKNRFEAIARKMAHTLLKTGRSGVLNTARDFSCGILTADGELVTGAECYPIHVLRGPDLMHATMKAFHPDLRPGDAVLHNSPYHGNTHAADHAIMIPVFDDRGRHRFTTLVKAHQADCGNSIPTTYVGTARDVYEEGAVIFPAVLVQRDYRDIDDIIRMCEMRIRVPEQWRGDYLASLGAARIGEQELLELGAERGWDALEDHTRAWFDYSERRMVSALGRLASGRAVAHGTHDAIPGTPPDGIRVQADVTIDAAAGRVSIDLTDNPDCMPNGLNLSQGCALSAAIVGIFNCIDHTVPPNAGSLRRIEVKLRENCCVGIPRHPTSVSVATTNLSDRLSCAVQRAVAAIDPRFGMADGGPPFPPVAGVLSGFEPDTGAPYCNGILFAGSGGPGNPYTDGWVTLLSMGNAGMPQMHSIEVAEIQHPIVIHDRAIVPDTGGDGRRRGAPGTLTRFGPTAAPVEVGYVSDGTVHPAEGVGGGLPGGPSRQWRVRADGSEEILPTYGQVVLQPGESLISITAAGGGCGDPLEREVERVAEDVAEGWVTPARARAVYAVVCAADGTIDPTATAAERAARRAAA</sequence>
<evidence type="ECO:0000313" key="3">
    <source>
        <dbReference type="EMBL" id="KPL51251.1"/>
    </source>
</evidence>
<dbReference type="Proteomes" id="UP000048984">
    <property type="component" value="Unassembled WGS sequence"/>
</dbReference>
<accession>A0A0P6VZJ9</accession>
<feature type="region of interest" description="Disordered" evidence="1">
    <location>
        <begin position="451"/>
        <end position="471"/>
    </location>
</feature>
<dbReference type="Pfam" id="PF02538">
    <property type="entry name" value="Hydantoinase_B"/>
    <property type="match status" value="1"/>
</dbReference>
<dbReference type="PANTHER" id="PTHR11365">
    <property type="entry name" value="5-OXOPROLINASE RELATED"/>
    <property type="match status" value="1"/>
</dbReference>
<name>A0A0P6VZJ9_9HYPH</name>
<keyword evidence="4" id="KW-1185">Reference proteome</keyword>
<feature type="domain" description="Hydantoinase B/oxoprolinase" evidence="2">
    <location>
        <begin position="13"/>
        <end position="544"/>
    </location>
</feature>